<reference evidence="1" key="1">
    <citation type="journal article" date="2020" name="Nature">
        <title>Giant virus diversity and host interactions through global metagenomics.</title>
        <authorList>
            <person name="Schulz F."/>
            <person name="Roux S."/>
            <person name="Paez-Espino D."/>
            <person name="Jungbluth S."/>
            <person name="Walsh D.A."/>
            <person name="Denef V.J."/>
            <person name="McMahon K.D."/>
            <person name="Konstantinidis K.T."/>
            <person name="Eloe-Fadrosh E.A."/>
            <person name="Kyrpides N.C."/>
            <person name="Woyke T."/>
        </authorList>
    </citation>
    <scope>NUCLEOTIDE SEQUENCE</scope>
    <source>
        <strain evidence="1">GVMAG-M-3300024510-1</strain>
    </source>
</reference>
<organism evidence="1">
    <name type="scientific">viral metagenome</name>
    <dbReference type="NCBI Taxonomy" id="1070528"/>
    <lineage>
        <taxon>unclassified sequences</taxon>
        <taxon>metagenomes</taxon>
        <taxon>organismal metagenomes</taxon>
    </lineage>
</organism>
<name>A0A6C0IUR3_9ZZZZ</name>
<dbReference type="AlphaFoldDB" id="A0A6C0IUR3"/>
<accession>A0A6C0IUR3</accession>
<proteinExistence type="predicted"/>
<evidence type="ECO:0000313" key="1">
    <source>
        <dbReference type="EMBL" id="QHT97024.1"/>
    </source>
</evidence>
<dbReference type="EMBL" id="MN740271">
    <property type="protein sequence ID" value="QHT97024.1"/>
    <property type="molecule type" value="Genomic_DNA"/>
</dbReference>
<protein>
    <submittedName>
        <fullName evidence="1">Uncharacterized protein</fullName>
    </submittedName>
</protein>
<sequence>MSSSGPQRAANRREKVSLGHSHLQLEGRLEAQSASSTNGDNLVLRVAQATSNNTAVSIDGNDVRIQTFALLSNAASYAFVVNNAKIRNESQLFATYVTNGGITSGGALTITAQSTGVATINIATVTGSGTAQAQIRLLVL</sequence>